<dbReference type="Pfam" id="PF00589">
    <property type="entry name" value="Phage_integrase"/>
    <property type="match status" value="1"/>
</dbReference>
<dbReference type="Gene3D" id="1.10.443.10">
    <property type="entry name" value="Intergrase catalytic core"/>
    <property type="match status" value="1"/>
</dbReference>
<reference evidence="6 7" key="2">
    <citation type="submission" date="2019-08" db="EMBL/GenBank/DDBJ databases">
        <title>Jejuicoccus antrihumi gen. nov., sp. nov., a new member of the family Dermacoccaceae isolated from a cave.</title>
        <authorList>
            <person name="Schumann P."/>
            <person name="Kim I.S."/>
        </authorList>
    </citation>
    <scope>NUCLEOTIDE SEQUENCE [LARGE SCALE GENOMIC DNA]</scope>
    <source>
        <strain evidence="6 7">C5-26</strain>
    </source>
</reference>
<evidence type="ECO:0000259" key="4">
    <source>
        <dbReference type="PROSITE" id="PS51898"/>
    </source>
</evidence>
<dbReference type="InterPro" id="IPR044068">
    <property type="entry name" value="CB"/>
</dbReference>
<dbReference type="Proteomes" id="UP000320244">
    <property type="component" value="Unassembled WGS sequence"/>
</dbReference>
<keyword evidence="2" id="KW-0233">DNA recombination</keyword>
<evidence type="ECO:0000256" key="2">
    <source>
        <dbReference type="ARBA" id="ARBA00023172"/>
    </source>
</evidence>
<dbReference type="GO" id="GO:0003677">
    <property type="term" value="F:DNA binding"/>
    <property type="evidence" value="ECO:0007669"/>
    <property type="project" value="UniProtKB-UniRule"/>
</dbReference>
<accession>A0A563DQ46</accession>
<evidence type="ECO:0000313" key="7">
    <source>
        <dbReference type="Proteomes" id="UP000320244"/>
    </source>
</evidence>
<dbReference type="AlphaFoldDB" id="A0A563DQ46"/>
<dbReference type="EMBL" id="VCQV01000093">
    <property type="protein sequence ID" value="TWP32073.1"/>
    <property type="molecule type" value="Genomic_DNA"/>
</dbReference>
<dbReference type="PANTHER" id="PTHR30349">
    <property type="entry name" value="PHAGE INTEGRASE-RELATED"/>
    <property type="match status" value="1"/>
</dbReference>
<gene>
    <name evidence="6" type="ORF">FGL98_24700</name>
</gene>
<dbReference type="InterPro" id="IPR050090">
    <property type="entry name" value="Tyrosine_recombinase_XerCD"/>
</dbReference>
<evidence type="ECO:0000259" key="5">
    <source>
        <dbReference type="PROSITE" id="PS51900"/>
    </source>
</evidence>
<dbReference type="GO" id="GO:0015074">
    <property type="term" value="P:DNA integration"/>
    <property type="evidence" value="ECO:0007669"/>
    <property type="project" value="InterPro"/>
</dbReference>
<feature type="domain" description="Core-binding (CB)" evidence="5">
    <location>
        <begin position="16"/>
        <end position="104"/>
    </location>
</feature>
<proteinExistence type="predicted"/>
<dbReference type="PROSITE" id="PS51900">
    <property type="entry name" value="CB"/>
    <property type="match status" value="1"/>
</dbReference>
<feature type="domain" description="Tyr recombinase" evidence="4">
    <location>
        <begin position="139"/>
        <end position="338"/>
    </location>
</feature>
<reference evidence="6 7" key="1">
    <citation type="submission" date="2019-05" db="EMBL/GenBank/DDBJ databases">
        <authorList>
            <person name="Lee S.D."/>
        </authorList>
    </citation>
    <scope>NUCLEOTIDE SEQUENCE [LARGE SCALE GENOMIC DNA]</scope>
    <source>
        <strain evidence="6 7">C5-26</strain>
    </source>
</reference>
<dbReference type="SUPFAM" id="SSF56349">
    <property type="entry name" value="DNA breaking-rejoining enzymes"/>
    <property type="match status" value="1"/>
</dbReference>
<dbReference type="OrthoDB" id="3698359at2"/>
<evidence type="ECO:0000256" key="3">
    <source>
        <dbReference type="PROSITE-ProRule" id="PRU01248"/>
    </source>
</evidence>
<dbReference type="InterPro" id="IPR011010">
    <property type="entry name" value="DNA_brk_join_enz"/>
</dbReference>
<keyword evidence="7" id="KW-1185">Reference proteome</keyword>
<comment type="caution">
    <text evidence="6">The sequence shown here is derived from an EMBL/GenBank/DDBJ whole genome shotgun (WGS) entry which is preliminary data.</text>
</comment>
<name>A0A563DQ46_9MICO</name>
<keyword evidence="1 3" id="KW-0238">DNA-binding</keyword>
<evidence type="ECO:0000313" key="6">
    <source>
        <dbReference type="EMBL" id="TWP32073.1"/>
    </source>
</evidence>
<dbReference type="InterPro" id="IPR002104">
    <property type="entry name" value="Integrase_catalytic"/>
</dbReference>
<dbReference type="PROSITE" id="PS51898">
    <property type="entry name" value="TYR_RECOMBINASE"/>
    <property type="match status" value="1"/>
</dbReference>
<organism evidence="6 7">
    <name type="scientific">Leekyejoonella antrihumi</name>
    <dbReference type="NCBI Taxonomy" id="1660198"/>
    <lineage>
        <taxon>Bacteria</taxon>
        <taxon>Bacillati</taxon>
        <taxon>Actinomycetota</taxon>
        <taxon>Actinomycetes</taxon>
        <taxon>Micrococcales</taxon>
        <taxon>Dermacoccaceae</taxon>
        <taxon>Leekyejoonella</taxon>
    </lineage>
</organism>
<protein>
    <submittedName>
        <fullName evidence="6">Site-specific integrase</fullName>
    </submittedName>
</protein>
<sequence length="354" mass="39227">MTSLAVVRDIHSPRSLSTTQDVQAYQEDLLAAYVLARSAHGVTDATVRAELSAVGEFLDWVDRPLWEVTAGDADRFLTKAQAGKAVKTRRIKAGRIAGFYRFLEVRYQGEIHELTGHVVVSPIDEINRPTNSGDFQERVPPAPGDLAGFFTSWRDALPRARKWHTAARNYTMARLTGQVGLRATECCRLGLDDVHFDHGPMGKIHVRYGKGSRGSGPRQRLVPMLGDARPLLQWWVCEVRGEFADDFNSPRAPLFPSERGGPTNADAFRISLKQAASEHLGGPVRQLTPHVLRHACASGLYRDGVGLMAIQQLLGHHWLTTTMRYVHVSNELIEAEYVQASDRAAARFTSIRGG</sequence>
<dbReference type="PANTHER" id="PTHR30349:SF81">
    <property type="entry name" value="TYROSINE RECOMBINASE XERC"/>
    <property type="match status" value="1"/>
</dbReference>
<dbReference type="InterPro" id="IPR013762">
    <property type="entry name" value="Integrase-like_cat_sf"/>
</dbReference>
<dbReference type="RefSeq" id="WP_146321483.1">
    <property type="nucleotide sequence ID" value="NZ_VCQV01000093.1"/>
</dbReference>
<evidence type="ECO:0000256" key="1">
    <source>
        <dbReference type="ARBA" id="ARBA00023125"/>
    </source>
</evidence>
<dbReference type="GO" id="GO:0006310">
    <property type="term" value="P:DNA recombination"/>
    <property type="evidence" value="ECO:0007669"/>
    <property type="project" value="UniProtKB-KW"/>
</dbReference>